<feature type="transmembrane region" description="Helical" evidence="6">
    <location>
        <begin position="433"/>
        <end position="451"/>
    </location>
</feature>
<proteinExistence type="predicted"/>
<dbReference type="InterPro" id="IPR011701">
    <property type="entry name" value="MFS"/>
</dbReference>
<feature type="transmembrane region" description="Helical" evidence="6">
    <location>
        <begin position="209"/>
        <end position="227"/>
    </location>
</feature>
<dbReference type="Pfam" id="PF07690">
    <property type="entry name" value="MFS_1"/>
    <property type="match status" value="1"/>
</dbReference>
<reference evidence="8" key="2">
    <citation type="submission" date="2023-01" db="EMBL/GenBank/DDBJ databases">
        <authorList>
            <person name="Sun Q."/>
            <person name="Evtushenko L."/>
        </authorList>
    </citation>
    <scope>NUCLEOTIDE SEQUENCE</scope>
    <source>
        <strain evidence="8">VKM Ac-2007</strain>
    </source>
</reference>
<organism evidence="8 9">
    <name type="scientific">Streptosporangium carneum</name>
    <dbReference type="NCBI Taxonomy" id="47481"/>
    <lineage>
        <taxon>Bacteria</taxon>
        <taxon>Bacillati</taxon>
        <taxon>Actinomycetota</taxon>
        <taxon>Actinomycetes</taxon>
        <taxon>Streptosporangiales</taxon>
        <taxon>Streptosporangiaceae</taxon>
        <taxon>Streptosporangium</taxon>
    </lineage>
</organism>
<feature type="transmembrane region" description="Helical" evidence="6">
    <location>
        <begin position="338"/>
        <end position="356"/>
    </location>
</feature>
<feature type="transmembrane region" description="Helical" evidence="6">
    <location>
        <begin position="305"/>
        <end position="326"/>
    </location>
</feature>
<sequence>MTLTTAGRPHDARSGATRPLTLALACAAPLLVLVDYTAPMVTLPQTTRDLGAGPSGPAWALNAIALGLAALLLIAGDLADNYGRRRIYLAGMWALAAASVMAALSVNTAMFVTARLAQGAASAGLLTASLGAVGHAFPEGRERLRATGRYGAMLGLGIATGPVISGAVAAVTSWRTVYWVVAAAAAALAVLAAGRLPESRADEPRRLDLPGALLLASGLAALVTATTEGRGGWSRPVVIAAFAAAALLLGLFVAVERRRRAPLLDLGLFLRPLFLLATGGALVVGIVVVGLMSFLPAVLQLSRGLTPLGGAALLALWSGVSFLTSLQARRLPLAARGGLGLGLLLAAAGTLLLLGAADHAGWVRIVLGLTVAGVGSGLINSSLTHLAIESVPPHRAGMGAGAGNTARYVGSPLGVALMAAVVGGAGPSAGTDATLVACAAVATVAGGGILLTGRRAGRGPAAAGAPPRGPRPASGR</sequence>
<accession>A0A9W6I755</accession>
<protein>
    <submittedName>
        <fullName evidence="8">MFS transporter</fullName>
    </submittedName>
</protein>
<dbReference type="PROSITE" id="PS00216">
    <property type="entry name" value="SUGAR_TRANSPORT_1"/>
    <property type="match status" value="1"/>
</dbReference>
<dbReference type="PANTHER" id="PTHR42718">
    <property type="entry name" value="MAJOR FACILITATOR SUPERFAMILY MULTIDRUG TRANSPORTER MFSC"/>
    <property type="match status" value="1"/>
</dbReference>
<keyword evidence="4 6" id="KW-0472">Membrane</keyword>
<dbReference type="GO" id="GO:0005886">
    <property type="term" value="C:plasma membrane"/>
    <property type="evidence" value="ECO:0007669"/>
    <property type="project" value="UniProtKB-SubCell"/>
</dbReference>
<evidence type="ECO:0000256" key="4">
    <source>
        <dbReference type="ARBA" id="ARBA00023136"/>
    </source>
</evidence>
<dbReference type="Gene3D" id="1.20.1250.20">
    <property type="entry name" value="MFS general substrate transporter like domains"/>
    <property type="match status" value="2"/>
</dbReference>
<comment type="subcellular location">
    <subcellularLocation>
        <location evidence="1">Cell membrane</location>
        <topology evidence="1">Multi-pass membrane protein</topology>
    </subcellularLocation>
</comment>
<dbReference type="SUPFAM" id="SSF103473">
    <property type="entry name" value="MFS general substrate transporter"/>
    <property type="match status" value="1"/>
</dbReference>
<feature type="transmembrane region" description="Helical" evidence="6">
    <location>
        <begin position="362"/>
        <end position="388"/>
    </location>
</feature>
<feature type="transmembrane region" description="Helical" evidence="6">
    <location>
        <begin position="273"/>
        <end position="299"/>
    </location>
</feature>
<dbReference type="EMBL" id="BSEV01000022">
    <property type="protein sequence ID" value="GLK13352.1"/>
    <property type="molecule type" value="Genomic_DNA"/>
</dbReference>
<evidence type="ECO:0000313" key="9">
    <source>
        <dbReference type="Proteomes" id="UP001143474"/>
    </source>
</evidence>
<evidence type="ECO:0000256" key="1">
    <source>
        <dbReference type="ARBA" id="ARBA00004651"/>
    </source>
</evidence>
<feature type="domain" description="Major facilitator superfamily (MFS) profile" evidence="7">
    <location>
        <begin position="21"/>
        <end position="457"/>
    </location>
</feature>
<keyword evidence="9" id="KW-1185">Reference proteome</keyword>
<evidence type="ECO:0000259" key="7">
    <source>
        <dbReference type="PROSITE" id="PS50850"/>
    </source>
</evidence>
<dbReference type="AlphaFoldDB" id="A0A9W6I755"/>
<name>A0A9W6I755_9ACTN</name>
<reference evidence="8" key="1">
    <citation type="journal article" date="2014" name="Int. J. Syst. Evol. Microbiol.">
        <title>Complete genome sequence of Corynebacterium casei LMG S-19264T (=DSM 44701T), isolated from a smear-ripened cheese.</title>
        <authorList>
            <consortium name="US DOE Joint Genome Institute (JGI-PGF)"/>
            <person name="Walter F."/>
            <person name="Albersmeier A."/>
            <person name="Kalinowski J."/>
            <person name="Ruckert C."/>
        </authorList>
    </citation>
    <scope>NUCLEOTIDE SEQUENCE</scope>
    <source>
        <strain evidence="8">VKM Ac-2007</strain>
    </source>
</reference>
<evidence type="ECO:0000313" key="8">
    <source>
        <dbReference type="EMBL" id="GLK13352.1"/>
    </source>
</evidence>
<feature type="transmembrane region" description="Helical" evidence="6">
    <location>
        <begin position="58"/>
        <end position="75"/>
    </location>
</feature>
<feature type="transmembrane region" description="Helical" evidence="6">
    <location>
        <begin position="408"/>
        <end position="427"/>
    </location>
</feature>
<feature type="transmembrane region" description="Helical" evidence="6">
    <location>
        <begin position="116"/>
        <end position="138"/>
    </location>
</feature>
<feature type="transmembrane region" description="Helical" evidence="6">
    <location>
        <begin position="87"/>
        <end position="110"/>
    </location>
</feature>
<evidence type="ECO:0000256" key="2">
    <source>
        <dbReference type="ARBA" id="ARBA00022692"/>
    </source>
</evidence>
<dbReference type="GO" id="GO:0022857">
    <property type="term" value="F:transmembrane transporter activity"/>
    <property type="evidence" value="ECO:0007669"/>
    <property type="project" value="InterPro"/>
</dbReference>
<comment type="caution">
    <text evidence="8">The sequence shown here is derived from an EMBL/GenBank/DDBJ whole genome shotgun (WGS) entry which is preliminary data.</text>
</comment>
<feature type="transmembrane region" description="Helical" evidence="6">
    <location>
        <begin position="20"/>
        <end position="38"/>
    </location>
</feature>
<dbReference type="PROSITE" id="PS50850">
    <property type="entry name" value="MFS"/>
    <property type="match status" value="1"/>
</dbReference>
<dbReference type="InterPro" id="IPR005829">
    <property type="entry name" value="Sugar_transporter_CS"/>
</dbReference>
<keyword evidence="2 6" id="KW-0812">Transmembrane</keyword>
<feature type="region of interest" description="Disordered" evidence="5">
    <location>
        <begin position="457"/>
        <end position="476"/>
    </location>
</feature>
<gene>
    <name evidence="8" type="ORF">GCM10017600_67630</name>
</gene>
<dbReference type="Proteomes" id="UP001143474">
    <property type="component" value="Unassembled WGS sequence"/>
</dbReference>
<dbReference type="PANTHER" id="PTHR42718:SF49">
    <property type="entry name" value="EXPORT PROTEIN"/>
    <property type="match status" value="1"/>
</dbReference>
<dbReference type="InterPro" id="IPR036259">
    <property type="entry name" value="MFS_trans_sf"/>
</dbReference>
<feature type="transmembrane region" description="Helical" evidence="6">
    <location>
        <begin position="233"/>
        <end position="253"/>
    </location>
</feature>
<keyword evidence="3 6" id="KW-1133">Transmembrane helix</keyword>
<dbReference type="InterPro" id="IPR020846">
    <property type="entry name" value="MFS_dom"/>
</dbReference>
<feature type="transmembrane region" description="Helical" evidence="6">
    <location>
        <begin position="150"/>
        <end position="171"/>
    </location>
</feature>
<evidence type="ECO:0000256" key="5">
    <source>
        <dbReference type="SAM" id="MobiDB-lite"/>
    </source>
</evidence>
<feature type="transmembrane region" description="Helical" evidence="6">
    <location>
        <begin position="177"/>
        <end position="197"/>
    </location>
</feature>
<evidence type="ECO:0000256" key="6">
    <source>
        <dbReference type="SAM" id="Phobius"/>
    </source>
</evidence>
<evidence type="ECO:0000256" key="3">
    <source>
        <dbReference type="ARBA" id="ARBA00022989"/>
    </source>
</evidence>